<dbReference type="InterPro" id="IPR001345">
    <property type="entry name" value="PG/BPGM_mutase_AS"/>
</dbReference>
<keyword evidence="1" id="KW-0378">Hydrolase</keyword>
<evidence type="ECO:0000256" key="3">
    <source>
        <dbReference type="PIRSR" id="PIRSR613078-2"/>
    </source>
</evidence>
<evidence type="ECO:0000313" key="4">
    <source>
        <dbReference type="EMBL" id="OZG64301.1"/>
    </source>
</evidence>
<evidence type="ECO:0000313" key="5">
    <source>
        <dbReference type="Proteomes" id="UP000216074"/>
    </source>
</evidence>
<protein>
    <submittedName>
        <fullName evidence="4">Fructose 2,6-bisphosphatase</fullName>
    </submittedName>
</protein>
<feature type="active site" description="Tele-phosphohistidine intermediate" evidence="2">
    <location>
        <position position="40"/>
    </location>
</feature>
<dbReference type="Pfam" id="PF00300">
    <property type="entry name" value="His_Phos_1"/>
    <property type="match status" value="1"/>
</dbReference>
<sequence length="254" mass="28356">MNAPWHTPGVFMYLRAARRAHDHAQCHNQTMILHLHLVRHGQTTFNRYNRLQGWCNAPLTVSGLADADKAGHKLEHITFAAAYCSDTSRAQITAARILDINEAAGHVRPELVSDMHFREQCYGYFEGQDMSLAWTAAGGPHGAKNYNDIVEKFGLAATRDFLKEADPFHDAESDAEYWERVEGAFALIAANTALKDGDDVLQISHGNTLLSLAHRFGDDTLDLSERPANGSVTDIDFDTTKPFNEALTIVRYNW</sequence>
<dbReference type="AlphaFoldDB" id="A0A261FYQ4"/>
<organism evidence="4 5">
    <name type="scientific">Bifidobacterium hapali</name>
    <dbReference type="NCBI Taxonomy" id="1630172"/>
    <lineage>
        <taxon>Bacteria</taxon>
        <taxon>Bacillati</taxon>
        <taxon>Actinomycetota</taxon>
        <taxon>Actinomycetes</taxon>
        <taxon>Bifidobacteriales</taxon>
        <taxon>Bifidobacteriaceae</taxon>
        <taxon>Bifidobacterium</taxon>
    </lineage>
</organism>
<dbReference type="GO" id="GO:0045820">
    <property type="term" value="P:negative regulation of glycolytic process"/>
    <property type="evidence" value="ECO:0007669"/>
    <property type="project" value="TreeGrafter"/>
</dbReference>
<dbReference type="CDD" id="cd07067">
    <property type="entry name" value="HP_PGM_like"/>
    <property type="match status" value="1"/>
</dbReference>
<comment type="caution">
    <text evidence="4">The sequence shown here is derived from an EMBL/GenBank/DDBJ whole genome shotgun (WGS) entry which is preliminary data.</text>
</comment>
<feature type="binding site" evidence="3">
    <location>
        <begin position="119"/>
        <end position="122"/>
    </location>
    <ligand>
        <name>substrate</name>
    </ligand>
</feature>
<dbReference type="Proteomes" id="UP000216074">
    <property type="component" value="Unassembled WGS sequence"/>
</dbReference>
<dbReference type="EMBL" id="MWWY01000024">
    <property type="protein sequence ID" value="OZG64301.1"/>
    <property type="molecule type" value="Genomic_DNA"/>
</dbReference>
<proteinExistence type="predicted"/>
<dbReference type="PANTHER" id="PTHR46517:SF1">
    <property type="entry name" value="FRUCTOSE-2,6-BISPHOSPHATASE TIGAR"/>
    <property type="match status" value="1"/>
</dbReference>
<dbReference type="GO" id="GO:0004331">
    <property type="term" value="F:fructose-2,6-bisphosphate 2-phosphatase activity"/>
    <property type="evidence" value="ECO:0007669"/>
    <property type="project" value="TreeGrafter"/>
</dbReference>
<dbReference type="GO" id="GO:0043456">
    <property type="term" value="P:regulation of pentose-phosphate shunt"/>
    <property type="evidence" value="ECO:0007669"/>
    <property type="project" value="TreeGrafter"/>
</dbReference>
<evidence type="ECO:0000256" key="1">
    <source>
        <dbReference type="ARBA" id="ARBA00022801"/>
    </source>
</evidence>
<dbReference type="PANTHER" id="PTHR46517">
    <property type="entry name" value="FRUCTOSE-2,6-BISPHOSPHATASE TIGAR"/>
    <property type="match status" value="1"/>
</dbReference>
<dbReference type="PROSITE" id="PS00175">
    <property type="entry name" value="PG_MUTASE"/>
    <property type="match status" value="1"/>
</dbReference>
<name>A0A261FYQ4_9BIFI</name>
<feature type="active site" description="Proton donor/acceptor" evidence="2">
    <location>
        <position position="119"/>
    </location>
</feature>
<dbReference type="GO" id="GO:0005829">
    <property type="term" value="C:cytosol"/>
    <property type="evidence" value="ECO:0007669"/>
    <property type="project" value="TreeGrafter"/>
</dbReference>
<dbReference type="SMART" id="SM00855">
    <property type="entry name" value="PGAM"/>
    <property type="match status" value="1"/>
</dbReference>
<dbReference type="InterPro" id="IPR051695">
    <property type="entry name" value="Phosphoglycerate_Mutase"/>
</dbReference>
<evidence type="ECO:0000256" key="2">
    <source>
        <dbReference type="PIRSR" id="PIRSR613078-1"/>
    </source>
</evidence>
<dbReference type="InterPro" id="IPR013078">
    <property type="entry name" value="His_Pase_superF_clade-1"/>
</dbReference>
<feature type="binding site" evidence="3">
    <location>
        <begin position="39"/>
        <end position="46"/>
    </location>
    <ligand>
        <name>substrate</name>
    </ligand>
</feature>
<reference evidence="4 5" key="1">
    <citation type="journal article" date="2017" name="BMC Genomics">
        <title>Comparative genomic and phylogenomic analyses of the Bifidobacteriaceae family.</title>
        <authorList>
            <person name="Lugli G.A."/>
            <person name="Milani C."/>
            <person name="Turroni F."/>
            <person name="Duranti S."/>
            <person name="Mancabelli L."/>
            <person name="Mangifesta M."/>
            <person name="Ferrario C."/>
            <person name="Modesto M."/>
            <person name="Mattarelli P."/>
            <person name="Jiri K."/>
            <person name="van Sinderen D."/>
            <person name="Ventura M."/>
        </authorList>
    </citation>
    <scope>NUCLEOTIDE SEQUENCE [LARGE SCALE GENOMIC DNA]</scope>
    <source>
        <strain evidence="4 5">DSM 100202</strain>
    </source>
</reference>
<gene>
    <name evidence="4" type="ORF">BHAP_1202</name>
</gene>
<dbReference type="SUPFAM" id="SSF53254">
    <property type="entry name" value="Phosphoglycerate mutase-like"/>
    <property type="match status" value="1"/>
</dbReference>
<feature type="binding site" evidence="3">
    <location>
        <position position="89"/>
    </location>
    <ligand>
        <name>substrate</name>
    </ligand>
</feature>
<dbReference type="InterPro" id="IPR029033">
    <property type="entry name" value="His_PPase_superfam"/>
</dbReference>
<keyword evidence="5" id="KW-1185">Reference proteome</keyword>
<dbReference type="Gene3D" id="3.40.50.1240">
    <property type="entry name" value="Phosphoglycerate mutase-like"/>
    <property type="match status" value="1"/>
</dbReference>
<accession>A0A261FYQ4</accession>